<dbReference type="InterPro" id="IPR036929">
    <property type="entry name" value="DsbDN_sf"/>
</dbReference>
<dbReference type="SUPFAM" id="SSF74863">
    <property type="entry name" value="Thiol:disulfide interchange protein DsbD, N-terminal domain (DsbD-alpha)"/>
    <property type="match status" value="1"/>
</dbReference>
<dbReference type="PANTHER" id="PTHR32234">
    <property type="entry name" value="THIOL:DISULFIDE INTERCHANGE PROTEIN DSBD"/>
    <property type="match status" value="1"/>
</dbReference>
<organism evidence="2">
    <name type="scientific">uncultured marine bacterium EB80_02D08</name>
    <dbReference type="NCBI Taxonomy" id="415441"/>
    <lineage>
        <taxon>Bacteria</taxon>
        <taxon>environmental samples</taxon>
    </lineage>
</organism>
<proteinExistence type="predicted"/>
<gene>
    <name evidence="2" type="ORF">MBMO_EB80-02D08.0022</name>
</gene>
<evidence type="ECO:0000259" key="1">
    <source>
        <dbReference type="Pfam" id="PF11412"/>
    </source>
</evidence>
<accession>A4GJU5</accession>
<dbReference type="PANTHER" id="PTHR32234:SF0">
    <property type="entry name" value="THIOL:DISULFIDE INTERCHANGE PROTEIN DSBD"/>
    <property type="match status" value="1"/>
</dbReference>
<reference evidence="2" key="1">
    <citation type="journal article" date="2007" name="Environ. Microbiol.">
        <title>Proteorhodopsin photosystem gene clusters exhibit co-evolutionary trends and shared ancestry among diverse marine microbial phyla.</title>
        <authorList>
            <person name="McCarren J."/>
            <person name="Delong E.F."/>
        </authorList>
    </citation>
    <scope>NUCLEOTIDE SEQUENCE</scope>
</reference>
<evidence type="ECO:0000313" key="2">
    <source>
        <dbReference type="EMBL" id="ABL97390.1"/>
    </source>
</evidence>
<dbReference type="GO" id="GO:0015035">
    <property type="term" value="F:protein-disulfide reductase activity"/>
    <property type="evidence" value="ECO:0007669"/>
    <property type="project" value="TreeGrafter"/>
</dbReference>
<name>A4GJU5_9BACT</name>
<dbReference type="Pfam" id="PF11412">
    <property type="entry name" value="DsbD_N"/>
    <property type="match status" value="1"/>
</dbReference>
<dbReference type="EMBL" id="EF107104">
    <property type="protein sequence ID" value="ABL97390.1"/>
    <property type="molecule type" value="Genomic_DNA"/>
</dbReference>
<dbReference type="GO" id="GO:0016853">
    <property type="term" value="F:isomerase activity"/>
    <property type="evidence" value="ECO:0007669"/>
    <property type="project" value="UniProtKB-KW"/>
</dbReference>
<dbReference type="Gene3D" id="2.60.40.1250">
    <property type="entry name" value="Thiol:disulfide interchange protein DsbD, N-terminal domain"/>
    <property type="match status" value="1"/>
</dbReference>
<dbReference type="InterPro" id="IPR028250">
    <property type="entry name" value="DsbDN"/>
</dbReference>
<dbReference type="AlphaFoldDB" id="A4GJU5"/>
<sequence length="107" mass="12648">MAGEVFVLSSTYDGENIYLSWEIKDGYYMYLKSIELKNNNELISYNIFDSKIELHEDEFFGETQILKKKFNIKADLNYILNLSDVFIYYQGCSESGFCYPLQKNKLF</sequence>
<protein>
    <submittedName>
        <fullName evidence="2">Putative thiol-disulfide isomerase/thioredoxin</fullName>
    </submittedName>
</protein>
<dbReference type="GO" id="GO:0045454">
    <property type="term" value="P:cell redox homeostasis"/>
    <property type="evidence" value="ECO:0007669"/>
    <property type="project" value="TreeGrafter"/>
</dbReference>
<feature type="domain" description="Thiol:disulfide interchange protein DsbD N-terminal" evidence="1">
    <location>
        <begin position="3"/>
        <end position="104"/>
    </location>
</feature>
<keyword evidence="2" id="KW-0413">Isomerase</keyword>